<gene>
    <name evidence="1" type="ORF">SDJN03_02372</name>
</gene>
<proteinExistence type="predicted"/>
<comment type="caution">
    <text evidence="1">The sequence shown here is derived from an EMBL/GenBank/DDBJ whole genome shotgun (WGS) entry which is preliminary data.</text>
</comment>
<reference evidence="1 2" key="1">
    <citation type="journal article" date="2021" name="Hortic Res">
        <title>The domestication of Cucurbita argyrosperma as revealed by the genome of its wild relative.</title>
        <authorList>
            <person name="Barrera-Redondo J."/>
            <person name="Sanchez-de la Vega G."/>
            <person name="Aguirre-Liguori J.A."/>
            <person name="Castellanos-Morales G."/>
            <person name="Gutierrez-Guerrero Y.T."/>
            <person name="Aguirre-Dugua X."/>
            <person name="Aguirre-Planter E."/>
            <person name="Tenaillon M.I."/>
            <person name="Lira-Saade R."/>
            <person name="Eguiarte L.E."/>
        </authorList>
    </citation>
    <scope>NUCLEOTIDE SEQUENCE [LARGE SCALE GENOMIC DNA]</scope>
    <source>
        <strain evidence="1">JBR-2021</strain>
    </source>
</reference>
<keyword evidence="2" id="KW-1185">Reference proteome</keyword>
<dbReference type="EMBL" id="JAGKQH010000002">
    <property type="protein sequence ID" value="KAG6605055.1"/>
    <property type="molecule type" value="Genomic_DNA"/>
</dbReference>
<evidence type="ECO:0000313" key="1">
    <source>
        <dbReference type="EMBL" id="KAG6605055.1"/>
    </source>
</evidence>
<dbReference type="AlphaFoldDB" id="A0AAV6NYT3"/>
<sequence length="113" mass="13139">MLPNHPDFITIKEKQMQKEYTDQGLLHDDESRLQPSDSVLCSTIVVNIFYKSAIEDQTATFLNSPPMTGRLMVLHPDRARSILKLFIICTLDRHHRSSVGVFQQPQPFLMKWR</sequence>
<feature type="non-terminal residue" evidence="1">
    <location>
        <position position="1"/>
    </location>
</feature>
<accession>A0AAV6NYT3</accession>
<dbReference type="Proteomes" id="UP000685013">
    <property type="component" value="Chromosome 2"/>
</dbReference>
<protein>
    <submittedName>
        <fullName evidence="1">Uncharacterized protein</fullName>
    </submittedName>
</protein>
<evidence type="ECO:0000313" key="2">
    <source>
        <dbReference type="Proteomes" id="UP000685013"/>
    </source>
</evidence>
<organism evidence="1 2">
    <name type="scientific">Cucurbita argyrosperma subsp. sororia</name>
    <dbReference type="NCBI Taxonomy" id="37648"/>
    <lineage>
        <taxon>Eukaryota</taxon>
        <taxon>Viridiplantae</taxon>
        <taxon>Streptophyta</taxon>
        <taxon>Embryophyta</taxon>
        <taxon>Tracheophyta</taxon>
        <taxon>Spermatophyta</taxon>
        <taxon>Magnoliopsida</taxon>
        <taxon>eudicotyledons</taxon>
        <taxon>Gunneridae</taxon>
        <taxon>Pentapetalae</taxon>
        <taxon>rosids</taxon>
        <taxon>fabids</taxon>
        <taxon>Cucurbitales</taxon>
        <taxon>Cucurbitaceae</taxon>
        <taxon>Cucurbiteae</taxon>
        <taxon>Cucurbita</taxon>
    </lineage>
</organism>
<name>A0AAV6NYT3_9ROSI</name>